<reference evidence="8" key="1">
    <citation type="submission" date="2019-10" db="EMBL/GenBank/DDBJ databases">
        <authorList>
            <consortium name="DOE Joint Genome Institute"/>
            <person name="Kuo A."/>
            <person name="Miyauchi S."/>
            <person name="Kiss E."/>
            <person name="Drula E."/>
            <person name="Kohler A."/>
            <person name="Sanchez-Garcia M."/>
            <person name="Andreopoulos B."/>
            <person name="Barry K.W."/>
            <person name="Bonito G."/>
            <person name="Buee M."/>
            <person name="Carver A."/>
            <person name="Chen C."/>
            <person name="Cichocki N."/>
            <person name="Clum A."/>
            <person name="Culley D."/>
            <person name="Crous P.W."/>
            <person name="Fauchery L."/>
            <person name="Girlanda M."/>
            <person name="Hayes R."/>
            <person name="Keri Z."/>
            <person name="LaButti K."/>
            <person name="Lipzen A."/>
            <person name="Lombard V."/>
            <person name="Magnuson J."/>
            <person name="Maillard F."/>
            <person name="Morin E."/>
            <person name="Murat C."/>
            <person name="Nolan M."/>
            <person name="Ohm R."/>
            <person name="Pangilinan J."/>
            <person name="Pereira M."/>
            <person name="Perotto S."/>
            <person name="Peter M."/>
            <person name="Riley R."/>
            <person name="Sitrit Y."/>
            <person name="Stielow B."/>
            <person name="Szollosi G."/>
            <person name="Zifcakova L."/>
            <person name="Stursova M."/>
            <person name="Spatafora J.W."/>
            <person name="Tedersoo L."/>
            <person name="Vaario L.-M."/>
            <person name="Yamada A."/>
            <person name="Yan M."/>
            <person name="Wang P."/>
            <person name="Xu J."/>
            <person name="Bruns T."/>
            <person name="Baldrian P."/>
            <person name="Vilgalys R."/>
            <person name="Henrissat B."/>
            <person name="Grigoriev I.V."/>
            <person name="Hibbett D."/>
            <person name="Nagy L.G."/>
            <person name="Martin F.M."/>
        </authorList>
    </citation>
    <scope>NUCLEOTIDE SEQUENCE</scope>
    <source>
        <strain evidence="8">Prilba</strain>
    </source>
</reference>
<protein>
    <recommendedName>
        <fullName evidence="6">Probable enoyl-CoA hydratase, mitochondrial</fullName>
        <ecNumber evidence="2">4.2.1.17</ecNumber>
    </recommendedName>
</protein>
<gene>
    <name evidence="9" type="ORF">DFH94DRAFT_368064</name>
    <name evidence="8" type="ORF">DFH94DRAFT_70339</name>
</gene>
<organism evidence="8 10">
    <name type="scientific">Russula ochroleuca</name>
    <dbReference type="NCBI Taxonomy" id="152965"/>
    <lineage>
        <taxon>Eukaryota</taxon>
        <taxon>Fungi</taxon>
        <taxon>Dikarya</taxon>
        <taxon>Basidiomycota</taxon>
        <taxon>Agaricomycotina</taxon>
        <taxon>Agaricomycetes</taxon>
        <taxon>Russulales</taxon>
        <taxon>Russulaceae</taxon>
        <taxon>Russula</taxon>
    </lineage>
</organism>
<evidence type="ECO:0000256" key="5">
    <source>
        <dbReference type="ARBA" id="ARBA00023239"/>
    </source>
</evidence>
<dbReference type="FunFam" id="1.10.12.10:FF:000001">
    <property type="entry name" value="Probable enoyl-CoA hydratase, mitochondrial"/>
    <property type="match status" value="1"/>
</dbReference>
<proteinExistence type="inferred from homology"/>
<comment type="caution">
    <text evidence="8">The sequence shown here is derived from an EMBL/GenBank/DDBJ whole genome shotgun (WGS) entry which is preliminary data.</text>
</comment>
<evidence type="ECO:0000313" key="8">
    <source>
        <dbReference type="EMBL" id="KAF8461795.1"/>
    </source>
</evidence>
<dbReference type="EC" id="4.2.1.17" evidence="2"/>
<dbReference type="GO" id="GO:0005739">
    <property type="term" value="C:mitochondrion"/>
    <property type="evidence" value="ECO:0007669"/>
    <property type="project" value="TreeGrafter"/>
</dbReference>
<dbReference type="FunFam" id="3.90.226.10:FF:000019">
    <property type="entry name" value="Enoyl-CoA hydratase, mitochondrial"/>
    <property type="match status" value="1"/>
</dbReference>
<dbReference type="GO" id="GO:0006635">
    <property type="term" value="P:fatty acid beta-oxidation"/>
    <property type="evidence" value="ECO:0007669"/>
    <property type="project" value="TreeGrafter"/>
</dbReference>
<dbReference type="AlphaFoldDB" id="A0A9P5MK27"/>
<keyword evidence="5" id="KW-0456">Lyase</keyword>
<evidence type="ECO:0000256" key="4">
    <source>
        <dbReference type="ARBA" id="ARBA00023098"/>
    </source>
</evidence>
<evidence type="ECO:0000313" key="9">
    <source>
        <dbReference type="EMBL" id="KAF8482508.1"/>
    </source>
</evidence>
<dbReference type="InterPro" id="IPR001753">
    <property type="entry name" value="Enoyl-CoA_hydra/iso"/>
</dbReference>
<dbReference type="InterPro" id="IPR018376">
    <property type="entry name" value="Enoyl-CoA_hyd/isom_CS"/>
</dbReference>
<name>A0A9P5MK27_9AGAM</name>
<dbReference type="Proteomes" id="UP000759537">
    <property type="component" value="Unassembled WGS sequence"/>
</dbReference>
<dbReference type="OrthoDB" id="2018133at2759"/>
<dbReference type="EMBL" id="WHVB01000113">
    <property type="protein sequence ID" value="KAF8461795.1"/>
    <property type="molecule type" value="Genomic_DNA"/>
</dbReference>
<evidence type="ECO:0000313" key="10">
    <source>
        <dbReference type="Proteomes" id="UP000759537"/>
    </source>
</evidence>
<dbReference type="Pfam" id="PF00378">
    <property type="entry name" value="ECH_1"/>
    <property type="match status" value="1"/>
</dbReference>
<evidence type="ECO:0000256" key="6">
    <source>
        <dbReference type="ARBA" id="ARBA00073937"/>
    </source>
</evidence>
<keyword evidence="3" id="KW-0276">Fatty acid metabolism</keyword>
<evidence type="ECO:0000256" key="1">
    <source>
        <dbReference type="ARBA" id="ARBA00005254"/>
    </source>
</evidence>
<dbReference type="SUPFAM" id="SSF52096">
    <property type="entry name" value="ClpP/crotonase"/>
    <property type="match status" value="1"/>
</dbReference>
<evidence type="ECO:0000256" key="7">
    <source>
        <dbReference type="RuleBase" id="RU003707"/>
    </source>
</evidence>
<sequence length="290" mass="31409">MSMSFFCRHLTPRAIFSSHKFSVRFMSAFNKNYENILTSRPEPGVALVTLNRPKALNALNTALFAELTEALRLIDADREIGAIVITGSEKAFAAGADIKEMKDKSFADVYQNRFLENWQEITTIRKPIIAAVSGFALGGGCELALMADILLAAPNAQFGQPEVKIGTITGGGGSQRLARAVGKSRAMELTLTGRMWGAREAAEWGMASRVVDEGVGVVVREAVALAGEIAGKSQIAVQAQKEAVNAAYEQSLSEGLKTERRLFHMTFATADQREGMAAFVEKRKPNFTSS</sequence>
<dbReference type="Gene3D" id="1.10.12.10">
    <property type="entry name" value="Lyase 2-enoyl-coa Hydratase, Chain A, domain 2"/>
    <property type="match status" value="1"/>
</dbReference>
<comment type="similarity">
    <text evidence="1 7">Belongs to the enoyl-CoA hydratase/isomerase family.</text>
</comment>
<reference evidence="8" key="2">
    <citation type="journal article" date="2020" name="Nat. Commun.">
        <title>Large-scale genome sequencing of mycorrhizal fungi provides insights into the early evolution of symbiotic traits.</title>
        <authorList>
            <person name="Miyauchi S."/>
            <person name="Kiss E."/>
            <person name="Kuo A."/>
            <person name="Drula E."/>
            <person name="Kohler A."/>
            <person name="Sanchez-Garcia M."/>
            <person name="Morin E."/>
            <person name="Andreopoulos B."/>
            <person name="Barry K.W."/>
            <person name="Bonito G."/>
            <person name="Buee M."/>
            <person name="Carver A."/>
            <person name="Chen C."/>
            <person name="Cichocki N."/>
            <person name="Clum A."/>
            <person name="Culley D."/>
            <person name="Crous P.W."/>
            <person name="Fauchery L."/>
            <person name="Girlanda M."/>
            <person name="Hayes R.D."/>
            <person name="Keri Z."/>
            <person name="LaButti K."/>
            <person name="Lipzen A."/>
            <person name="Lombard V."/>
            <person name="Magnuson J."/>
            <person name="Maillard F."/>
            <person name="Murat C."/>
            <person name="Nolan M."/>
            <person name="Ohm R.A."/>
            <person name="Pangilinan J."/>
            <person name="Pereira M.F."/>
            <person name="Perotto S."/>
            <person name="Peter M."/>
            <person name="Pfister S."/>
            <person name="Riley R."/>
            <person name="Sitrit Y."/>
            <person name="Stielow J.B."/>
            <person name="Szollosi G."/>
            <person name="Zifcakova L."/>
            <person name="Stursova M."/>
            <person name="Spatafora J.W."/>
            <person name="Tedersoo L."/>
            <person name="Vaario L.M."/>
            <person name="Yamada A."/>
            <person name="Yan M."/>
            <person name="Wang P."/>
            <person name="Xu J."/>
            <person name="Bruns T."/>
            <person name="Baldrian P."/>
            <person name="Vilgalys R."/>
            <person name="Dunand C."/>
            <person name="Henrissat B."/>
            <person name="Grigoriev I.V."/>
            <person name="Hibbett D."/>
            <person name="Nagy L.G."/>
            <person name="Martin F.M."/>
        </authorList>
    </citation>
    <scope>NUCLEOTIDE SEQUENCE</scope>
    <source>
        <strain evidence="8">Prilba</strain>
    </source>
</reference>
<dbReference type="PROSITE" id="PS00166">
    <property type="entry name" value="ENOYL_COA_HYDRATASE"/>
    <property type="match status" value="1"/>
</dbReference>
<dbReference type="InterPro" id="IPR014748">
    <property type="entry name" value="Enoyl-CoA_hydra_C"/>
</dbReference>
<accession>A0A9P5MK27</accession>
<keyword evidence="10" id="KW-1185">Reference proteome</keyword>
<dbReference type="PANTHER" id="PTHR11941:SF54">
    <property type="entry name" value="ENOYL-COA HYDRATASE, MITOCHONDRIAL"/>
    <property type="match status" value="1"/>
</dbReference>
<evidence type="ECO:0000256" key="3">
    <source>
        <dbReference type="ARBA" id="ARBA00022832"/>
    </source>
</evidence>
<dbReference type="PANTHER" id="PTHR11941">
    <property type="entry name" value="ENOYL-COA HYDRATASE-RELATED"/>
    <property type="match status" value="1"/>
</dbReference>
<dbReference type="Gene3D" id="3.90.226.10">
    <property type="entry name" value="2-enoyl-CoA Hydratase, Chain A, domain 1"/>
    <property type="match status" value="1"/>
</dbReference>
<dbReference type="EMBL" id="WHVB01000005">
    <property type="protein sequence ID" value="KAF8482508.1"/>
    <property type="molecule type" value="Genomic_DNA"/>
</dbReference>
<dbReference type="GO" id="GO:0004300">
    <property type="term" value="F:enoyl-CoA hydratase activity"/>
    <property type="evidence" value="ECO:0007669"/>
    <property type="project" value="UniProtKB-EC"/>
</dbReference>
<keyword evidence="4" id="KW-0443">Lipid metabolism</keyword>
<dbReference type="InterPro" id="IPR029045">
    <property type="entry name" value="ClpP/crotonase-like_dom_sf"/>
</dbReference>
<evidence type="ECO:0000256" key="2">
    <source>
        <dbReference type="ARBA" id="ARBA00012076"/>
    </source>
</evidence>
<dbReference type="CDD" id="cd06558">
    <property type="entry name" value="crotonase-like"/>
    <property type="match status" value="1"/>
</dbReference>